<evidence type="ECO:0000313" key="8">
    <source>
        <dbReference type="Proteomes" id="UP000612893"/>
    </source>
</evidence>
<proteinExistence type="inferred from homology"/>
<name>A0A934KE46_9BACT</name>
<dbReference type="PANTHER" id="PTHR43085:SF1">
    <property type="entry name" value="PSEUDOURIDINE KINASE-RELATED"/>
    <property type="match status" value="1"/>
</dbReference>
<dbReference type="SUPFAM" id="SSF53613">
    <property type="entry name" value="Ribokinase-like"/>
    <property type="match status" value="1"/>
</dbReference>
<dbReference type="CDD" id="cd01167">
    <property type="entry name" value="bac_FRK"/>
    <property type="match status" value="1"/>
</dbReference>
<evidence type="ECO:0000256" key="3">
    <source>
        <dbReference type="ARBA" id="ARBA00022741"/>
    </source>
</evidence>
<dbReference type="PROSITE" id="PS00584">
    <property type="entry name" value="PFKB_KINASES_2"/>
    <property type="match status" value="1"/>
</dbReference>
<dbReference type="Pfam" id="PF00294">
    <property type="entry name" value="PfkB"/>
    <property type="match status" value="1"/>
</dbReference>
<evidence type="ECO:0000256" key="5">
    <source>
        <dbReference type="ARBA" id="ARBA00022840"/>
    </source>
</evidence>
<accession>A0A934KE46</accession>
<evidence type="ECO:0000256" key="2">
    <source>
        <dbReference type="ARBA" id="ARBA00022679"/>
    </source>
</evidence>
<keyword evidence="5" id="KW-0067">ATP-binding</keyword>
<dbReference type="GO" id="GO:0016301">
    <property type="term" value="F:kinase activity"/>
    <property type="evidence" value="ECO:0007669"/>
    <property type="project" value="UniProtKB-KW"/>
</dbReference>
<keyword evidence="8" id="KW-1185">Reference proteome</keyword>
<dbReference type="InterPro" id="IPR011611">
    <property type="entry name" value="PfkB_dom"/>
</dbReference>
<evidence type="ECO:0000259" key="6">
    <source>
        <dbReference type="Pfam" id="PF00294"/>
    </source>
</evidence>
<organism evidence="7 8">
    <name type="scientific">Candidatus Nephthysia bennettiae</name>
    <dbReference type="NCBI Taxonomy" id="3127016"/>
    <lineage>
        <taxon>Bacteria</taxon>
        <taxon>Bacillati</taxon>
        <taxon>Candidatus Dormiibacterota</taxon>
        <taxon>Candidatus Dormibacteria</taxon>
        <taxon>Candidatus Dormibacterales</taxon>
        <taxon>Candidatus Dormibacteraceae</taxon>
        <taxon>Candidatus Nephthysia</taxon>
    </lineage>
</organism>
<dbReference type="InterPro" id="IPR029056">
    <property type="entry name" value="Ribokinase-like"/>
</dbReference>
<comment type="caution">
    <text evidence="7">The sequence shown here is derived from an EMBL/GenBank/DDBJ whole genome shotgun (WGS) entry which is preliminary data.</text>
</comment>
<keyword evidence="4 7" id="KW-0418">Kinase</keyword>
<keyword evidence="2" id="KW-0808">Transferase</keyword>
<dbReference type="EMBL" id="JAEKNR010000209">
    <property type="protein sequence ID" value="MBJ7600480.1"/>
    <property type="molecule type" value="Genomic_DNA"/>
</dbReference>
<keyword evidence="3" id="KW-0547">Nucleotide-binding</keyword>
<dbReference type="RefSeq" id="WP_338204329.1">
    <property type="nucleotide sequence ID" value="NZ_JAEKNR010000209.1"/>
</dbReference>
<dbReference type="Gene3D" id="3.40.1190.20">
    <property type="match status" value="1"/>
</dbReference>
<evidence type="ECO:0000256" key="4">
    <source>
        <dbReference type="ARBA" id="ARBA00022777"/>
    </source>
</evidence>
<comment type="similarity">
    <text evidence="1">Belongs to the carbohydrate kinase PfkB family.</text>
</comment>
<evidence type="ECO:0000256" key="1">
    <source>
        <dbReference type="ARBA" id="ARBA00010688"/>
    </source>
</evidence>
<dbReference type="GO" id="GO:0005524">
    <property type="term" value="F:ATP binding"/>
    <property type="evidence" value="ECO:0007669"/>
    <property type="project" value="UniProtKB-KW"/>
</dbReference>
<dbReference type="PANTHER" id="PTHR43085">
    <property type="entry name" value="HEXOKINASE FAMILY MEMBER"/>
    <property type="match status" value="1"/>
</dbReference>
<dbReference type="InterPro" id="IPR050306">
    <property type="entry name" value="PfkB_Carbo_kinase"/>
</dbReference>
<dbReference type="AlphaFoldDB" id="A0A934KE46"/>
<protein>
    <submittedName>
        <fullName evidence="7">Carbohydrate kinase</fullName>
    </submittedName>
</protein>
<dbReference type="InterPro" id="IPR002173">
    <property type="entry name" value="Carboh/pur_kinase_PfkB_CS"/>
</dbReference>
<gene>
    <name evidence="7" type="ORF">JF922_20720</name>
</gene>
<feature type="domain" description="Carbohydrate kinase PfkB" evidence="6">
    <location>
        <begin position="2"/>
        <end position="301"/>
    </location>
</feature>
<evidence type="ECO:0000313" key="7">
    <source>
        <dbReference type="EMBL" id="MBJ7600480.1"/>
    </source>
</evidence>
<sequence length="310" mass="33395">MIVITGEALVDLTGSRFDHVDAYVPKLGGGPYNIAIGLGRLGVPVAYLGRISRDFFGQQLRARLLASGVNPLYVREGPELTTLAFVHQEPDREPEYAFYANGTADRELLPTDLPEAFPREVAVIHFGSLSLVLEPAASTLEALMAREHGRHLISLDPNVRPNVIGDRDAYVKRLEGWLPSVDLVKVSRADLAWLYPGEPLEPVARRWLSYGPALVVVTRGPDGSTAFTAAGASQVDGVPVKVVDTIGAGDAFMSGLLARLYELGLLDRGRLESLPGELADVLQYATRVSALTCTRAGAEPPTKSEIAAWS</sequence>
<dbReference type="Proteomes" id="UP000612893">
    <property type="component" value="Unassembled WGS sequence"/>
</dbReference>
<reference evidence="7" key="1">
    <citation type="submission" date="2020-10" db="EMBL/GenBank/DDBJ databases">
        <title>Ca. Dormibacterota MAGs.</title>
        <authorList>
            <person name="Montgomery K."/>
        </authorList>
    </citation>
    <scope>NUCLEOTIDE SEQUENCE [LARGE SCALE GENOMIC DNA]</scope>
    <source>
        <strain evidence="7">SC8812_S17_10</strain>
    </source>
</reference>